<keyword evidence="3" id="KW-1185">Reference proteome</keyword>
<proteinExistence type="predicted"/>
<accession>A0AA40HVW4</accession>
<evidence type="ECO:0000259" key="1">
    <source>
        <dbReference type="Pfam" id="PF01057"/>
    </source>
</evidence>
<feature type="domain" description="Parvovirus non-structural protein 1 helicase" evidence="1">
    <location>
        <begin position="1"/>
        <end position="104"/>
    </location>
</feature>
<dbReference type="InterPro" id="IPR027417">
    <property type="entry name" value="P-loop_NTPase"/>
</dbReference>
<dbReference type="AlphaFoldDB" id="A0AA40HVW4"/>
<dbReference type="GO" id="GO:0019079">
    <property type="term" value="P:viral genome replication"/>
    <property type="evidence" value="ECO:0007669"/>
    <property type="project" value="InterPro"/>
</dbReference>
<dbReference type="Pfam" id="PF01057">
    <property type="entry name" value="Parvo_NS1"/>
    <property type="match status" value="1"/>
</dbReference>
<name>A0AA40HVW4_CNENI</name>
<organism evidence="2 3">
    <name type="scientific">Cnephaeus nilssonii</name>
    <name type="common">Northern bat</name>
    <name type="synonym">Eptesicus nilssonii</name>
    <dbReference type="NCBI Taxonomy" id="3371016"/>
    <lineage>
        <taxon>Eukaryota</taxon>
        <taxon>Metazoa</taxon>
        <taxon>Chordata</taxon>
        <taxon>Craniata</taxon>
        <taxon>Vertebrata</taxon>
        <taxon>Euteleostomi</taxon>
        <taxon>Mammalia</taxon>
        <taxon>Eutheria</taxon>
        <taxon>Laurasiatheria</taxon>
        <taxon>Chiroptera</taxon>
        <taxon>Yangochiroptera</taxon>
        <taxon>Vespertilionidae</taxon>
        <taxon>Cnephaeus</taxon>
    </lineage>
</organism>
<dbReference type="Gene3D" id="3.40.50.300">
    <property type="entry name" value="P-loop containing nucleotide triphosphate hydrolases"/>
    <property type="match status" value="1"/>
</dbReference>
<comment type="caution">
    <text evidence="2">The sequence shown here is derived from an EMBL/GenBank/DDBJ whole genome shotgun (WGS) entry which is preliminary data.</text>
</comment>
<dbReference type="EMBL" id="JAULJE010000010">
    <property type="protein sequence ID" value="KAK1338448.1"/>
    <property type="molecule type" value="Genomic_DNA"/>
</dbReference>
<evidence type="ECO:0000313" key="3">
    <source>
        <dbReference type="Proteomes" id="UP001177744"/>
    </source>
</evidence>
<protein>
    <recommendedName>
        <fullName evidence="1">Parvovirus non-structural protein 1 helicase domain-containing protein</fullName>
    </recommendedName>
</protein>
<evidence type="ECO:0000313" key="2">
    <source>
        <dbReference type="EMBL" id="KAK1338448.1"/>
    </source>
</evidence>
<sequence length="213" mass="23696">MTAKVFESAKVILVGSPVCIDQKCKSSQQTDLTPVIVTSNTNMCAVMDGNSITFEHQQPLEDQIFKFELVCQLDYDFGKTTKTEIKEFFAWAKANECDVTREFNVKRVEAKKRSAPSAENISLSKRVQTSFEIETSGEPEVLDFSSRFSEAKALGENINEARSKIGKQMIFCEPLSRTIFLVASGQGVPECLSLQVSPPPLVHQEKQFLLSGT</sequence>
<gene>
    <name evidence="2" type="ORF">QTO34_001564</name>
</gene>
<dbReference type="SUPFAM" id="SSF52540">
    <property type="entry name" value="P-loop containing nucleoside triphosphate hydrolases"/>
    <property type="match status" value="1"/>
</dbReference>
<dbReference type="InterPro" id="IPR001257">
    <property type="entry name" value="Parvovirus_NS1_helicase"/>
</dbReference>
<reference evidence="2" key="1">
    <citation type="submission" date="2023-06" db="EMBL/GenBank/DDBJ databases">
        <title>Reference genome for the Northern bat (Eptesicus nilssonii), a most northern bat species.</title>
        <authorList>
            <person name="Laine V.N."/>
            <person name="Pulliainen A.T."/>
            <person name="Lilley T.M."/>
        </authorList>
    </citation>
    <scope>NUCLEOTIDE SEQUENCE</scope>
    <source>
        <strain evidence="2">BLF_Eptnil</strain>
        <tissue evidence="2">Kidney</tissue>
    </source>
</reference>
<dbReference type="Proteomes" id="UP001177744">
    <property type="component" value="Unassembled WGS sequence"/>
</dbReference>